<sequence length="109" mass="11870">MKKCELCNSCVAKIFCESDKATLCWECDYRVHAANFLVAKHSRILLCHSCQSSTPWSCSGPKLPLTVTVCESCANSSSINDDHVHENISEDEVGNGEPDDQTDGSDADS</sequence>
<evidence type="ECO:0000256" key="3">
    <source>
        <dbReference type="ARBA" id="ARBA00022833"/>
    </source>
</evidence>
<dbReference type="InterPro" id="IPR000315">
    <property type="entry name" value="Znf_B-box"/>
</dbReference>
<name>A0AAV3QWJ7_LITER</name>
<evidence type="ECO:0000313" key="7">
    <source>
        <dbReference type="EMBL" id="GAA0167255.1"/>
    </source>
</evidence>
<dbReference type="GO" id="GO:0008270">
    <property type="term" value="F:zinc ion binding"/>
    <property type="evidence" value="ECO:0007669"/>
    <property type="project" value="UniProtKB-KW"/>
</dbReference>
<keyword evidence="1" id="KW-0479">Metal-binding</keyword>
<dbReference type="InterPro" id="IPR049808">
    <property type="entry name" value="CONSTANS-like_Bbox1"/>
</dbReference>
<dbReference type="PANTHER" id="PTHR31717:SF60">
    <property type="entry name" value="B-BOX TYPE ZINC FINGER FAMILY PROTEIN"/>
    <property type="match status" value="1"/>
</dbReference>
<keyword evidence="8" id="KW-1185">Reference proteome</keyword>
<proteinExistence type="predicted"/>
<evidence type="ECO:0000256" key="2">
    <source>
        <dbReference type="ARBA" id="ARBA00022771"/>
    </source>
</evidence>
<protein>
    <recommendedName>
        <fullName evidence="6">B box-type domain-containing protein</fullName>
    </recommendedName>
</protein>
<dbReference type="SMART" id="SM00336">
    <property type="entry name" value="BBOX"/>
    <property type="match status" value="1"/>
</dbReference>
<dbReference type="Proteomes" id="UP001454036">
    <property type="component" value="Unassembled WGS sequence"/>
</dbReference>
<comment type="caution">
    <text evidence="7">The sequence shown here is derived from an EMBL/GenBank/DDBJ whole genome shotgun (WGS) entry which is preliminary data.</text>
</comment>
<evidence type="ECO:0000256" key="1">
    <source>
        <dbReference type="ARBA" id="ARBA00022723"/>
    </source>
</evidence>
<dbReference type="EMBL" id="BAABME010006018">
    <property type="protein sequence ID" value="GAA0167255.1"/>
    <property type="molecule type" value="Genomic_DNA"/>
</dbReference>
<dbReference type="PANTHER" id="PTHR31717">
    <property type="entry name" value="ZINC FINGER PROTEIN CONSTANS-LIKE 10"/>
    <property type="match status" value="1"/>
</dbReference>
<evidence type="ECO:0000256" key="5">
    <source>
        <dbReference type="SAM" id="MobiDB-lite"/>
    </source>
</evidence>
<accession>A0AAV3QWJ7</accession>
<organism evidence="7 8">
    <name type="scientific">Lithospermum erythrorhizon</name>
    <name type="common">Purple gromwell</name>
    <name type="synonym">Lithospermum officinale var. erythrorhizon</name>
    <dbReference type="NCBI Taxonomy" id="34254"/>
    <lineage>
        <taxon>Eukaryota</taxon>
        <taxon>Viridiplantae</taxon>
        <taxon>Streptophyta</taxon>
        <taxon>Embryophyta</taxon>
        <taxon>Tracheophyta</taxon>
        <taxon>Spermatophyta</taxon>
        <taxon>Magnoliopsida</taxon>
        <taxon>eudicotyledons</taxon>
        <taxon>Gunneridae</taxon>
        <taxon>Pentapetalae</taxon>
        <taxon>asterids</taxon>
        <taxon>lamiids</taxon>
        <taxon>Boraginales</taxon>
        <taxon>Boraginaceae</taxon>
        <taxon>Boraginoideae</taxon>
        <taxon>Lithospermeae</taxon>
        <taxon>Lithospermum</taxon>
    </lineage>
</organism>
<evidence type="ECO:0000313" key="8">
    <source>
        <dbReference type="Proteomes" id="UP001454036"/>
    </source>
</evidence>
<keyword evidence="2 4" id="KW-0863">Zinc-finger</keyword>
<gene>
    <name evidence="7" type="ORF">LIER_22229</name>
</gene>
<evidence type="ECO:0000256" key="4">
    <source>
        <dbReference type="PROSITE-ProRule" id="PRU00024"/>
    </source>
</evidence>
<dbReference type="PROSITE" id="PS50119">
    <property type="entry name" value="ZF_BBOX"/>
    <property type="match status" value="1"/>
</dbReference>
<feature type="domain" description="B box-type" evidence="6">
    <location>
        <begin position="1"/>
        <end position="46"/>
    </location>
</feature>
<reference evidence="7 8" key="1">
    <citation type="submission" date="2024-01" db="EMBL/GenBank/DDBJ databases">
        <title>The complete chloroplast genome sequence of Lithospermum erythrorhizon: insights into the phylogenetic relationship among Boraginaceae species and the maternal lineages of purple gromwells.</title>
        <authorList>
            <person name="Okada T."/>
            <person name="Watanabe K."/>
        </authorList>
    </citation>
    <scope>NUCLEOTIDE SEQUENCE [LARGE SCALE GENOMIC DNA]</scope>
</reference>
<dbReference type="CDD" id="cd19821">
    <property type="entry name" value="Bbox1_BBX-like"/>
    <property type="match status" value="1"/>
</dbReference>
<dbReference type="AlphaFoldDB" id="A0AAV3QWJ7"/>
<evidence type="ECO:0000259" key="6">
    <source>
        <dbReference type="PROSITE" id="PS50119"/>
    </source>
</evidence>
<dbReference type="Pfam" id="PF00643">
    <property type="entry name" value="zf-B_box"/>
    <property type="match status" value="1"/>
</dbReference>
<keyword evidence="3" id="KW-0862">Zinc</keyword>
<feature type="region of interest" description="Disordered" evidence="5">
    <location>
        <begin position="77"/>
        <end position="109"/>
    </location>
</feature>
<feature type="compositionally biased region" description="Acidic residues" evidence="5">
    <location>
        <begin position="89"/>
        <end position="109"/>
    </location>
</feature>